<dbReference type="AlphaFoldDB" id="A0A0F9LQV2"/>
<comment type="caution">
    <text evidence="1">The sequence shown here is derived from an EMBL/GenBank/DDBJ whole genome shotgun (WGS) entry which is preliminary data.</text>
</comment>
<dbReference type="EMBL" id="LAZR01011871">
    <property type="protein sequence ID" value="KKM56274.1"/>
    <property type="molecule type" value="Genomic_DNA"/>
</dbReference>
<protein>
    <submittedName>
        <fullName evidence="1">Uncharacterized protein</fullName>
    </submittedName>
</protein>
<organism evidence="1">
    <name type="scientific">marine sediment metagenome</name>
    <dbReference type="NCBI Taxonomy" id="412755"/>
    <lineage>
        <taxon>unclassified sequences</taxon>
        <taxon>metagenomes</taxon>
        <taxon>ecological metagenomes</taxon>
    </lineage>
</organism>
<accession>A0A0F9LQV2</accession>
<sequence>MKNEKLPFRKGQYFEFENAGQKQYWKIFGIFEKANFMILVNMGAPERMDINIAVQHINEGKIKVVNKDEIVEYCGECGGVSGVVGIHECVCK</sequence>
<name>A0A0F9LQV2_9ZZZZ</name>
<reference evidence="1" key="1">
    <citation type="journal article" date="2015" name="Nature">
        <title>Complex archaea that bridge the gap between prokaryotes and eukaryotes.</title>
        <authorList>
            <person name="Spang A."/>
            <person name="Saw J.H."/>
            <person name="Jorgensen S.L."/>
            <person name="Zaremba-Niedzwiedzka K."/>
            <person name="Martijn J."/>
            <person name="Lind A.E."/>
            <person name="van Eijk R."/>
            <person name="Schleper C."/>
            <person name="Guy L."/>
            <person name="Ettema T.J."/>
        </authorList>
    </citation>
    <scope>NUCLEOTIDE SEQUENCE</scope>
</reference>
<proteinExistence type="predicted"/>
<evidence type="ECO:0000313" key="1">
    <source>
        <dbReference type="EMBL" id="KKM56274.1"/>
    </source>
</evidence>
<gene>
    <name evidence="1" type="ORF">LCGC14_1551770</name>
</gene>